<gene>
    <name evidence="1" type="ORF">Ae201684_017021</name>
</gene>
<keyword evidence="2" id="KW-1185">Reference proteome</keyword>
<organism evidence="1 2">
    <name type="scientific">Aphanomyces euteiches</name>
    <dbReference type="NCBI Taxonomy" id="100861"/>
    <lineage>
        <taxon>Eukaryota</taxon>
        <taxon>Sar</taxon>
        <taxon>Stramenopiles</taxon>
        <taxon>Oomycota</taxon>
        <taxon>Saprolegniomycetes</taxon>
        <taxon>Saprolegniales</taxon>
        <taxon>Verrucalvaceae</taxon>
        <taxon>Aphanomyces</taxon>
    </lineage>
</organism>
<dbReference type="AlphaFoldDB" id="A0A6G0WAJ8"/>
<dbReference type="EMBL" id="VJMJ01000274">
    <property type="protein sequence ID" value="KAF0724259.1"/>
    <property type="molecule type" value="Genomic_DNA"/>
</dbReference>
<protein>
    <recommendedName>
        <fullName evidence="3">DUF4219 domain-containing protein</fullName>
    </recommendedName>
</protein>
<reference evidence="1 2" key="1">
    <citation type="submission" date="2019-07" db="EMBL/GenBank/DDBJ databases">
        <title>Genomics analysis of Aphanomyces spp. identifies a new class of oomycete effector associated with host adaptation.</title>
        <authorList>
            <person name="Gaulin E."/>
        </authorList>
    </citation>
    <scope>NUCLEOTIDE SEQUENCE [LARGE SCALE GENOMIC DNA]</scope>
    <source>
        <strain evidence="1 2">ATCC 201684</strain>
    </source>
</reference>
<evidence type="ECO:0000313" key="2">
    <source>
        <dbReference type="Proteomes" id="UP000481153"/>
    </source>
</evidence>
<dbReference type="Proteomes" id="UP000481153">
    <property type="component" value="Unassembled WGS sequence"/>
</dbReference>
<proteinExistence type="predicted"/>
<evidence type="ECO:0000313" key="1">
    <source>
        <dbReference type="EMBL" id="KAF0724259.1"/>
    </source>
</evidence>
<dbReference type="VEuPathDB" id="FungiDB:AeMF1_021893"/>
<name>A0A6G0WAJ8_9STRA</name>
<comment type="caution">
    <text evidence="1">The sequence shown here is derived from an EMBL/GenBank/DDBJ whole genome shotgun (WGS) entry which is preliminary data.</text>
</comment>
<accession>A0A6G0WAJ8</accession>
<evidence type="ECO:0008006" key="3">
    <source>
        <dbReference type="Google" id="ProtNLM"/>
    </source>
</evidence>
<sequence>MSAASVIKLSEHNYHEWREYFAGRLMAKRLHELLTAPVTAENASNDQKAFGILIETLDPNQYQYLDVFANVKAAYEALVAHYQPIAKIDRIGVAMEWAKINWNLRQETLPDFFLRFSLLIKRLAGFGAAETGSNIVFKLLALMPWDFRHLVDRLSHAPSSEETLPLVKLALEAEWKAALRNGVMKRSSGQLNEERALNAVGKRLKGMV</sequence>